<organism evidence="1 2">
    <name type="scientific">Dreissena polymorpha</name>
    <name type="common">Zebra mussel</name>
    <name type="synonym">Mytilus polymorpha</name>
    <dbReference type="NCBI Taxonomy" id="45954"/>
    <lineage>
        <taxon>Eukaryota</taxon>
        <taxon>Metazoa</taxon>
        <taxon>Spiralia</taxon>
        <taxon>Lophotrochozoa</taxon>
        <taxon>Mollusca</taxon>
        <taxon>Bivalvia</taxon>
        <taxon>Autobranchia</taxon>
        <taxon>Heteroconchia</taxon>
        <taxon>Euheterodonta</taxon>
        <taxon>Imparidentia</taxon>
        <taxon>Neoheterodontei</taxon>
        <taxon>Myida</taxon>
        <taxon>Dreissenoidea</taxon>
        <taxon>Dreissenidae</taxon>
        <taxon>Dreissena</taxon>
    </lineage>
</organism>
<reference evidence="1" key="1">
    <citation type="journal article" date="2019" name="bioRxiv">
        <title>The Genome of the Zebra Mussel, Dreissena polymorpha: A Resource for Invasive Species Research.</title>
        <authorList>
            <person name="McCartney M.A."/>
            <person name="Auch B."/>
            <person name="Kono T."/>
            <person name="Mallez S."/>
            <person name="Zhang Y."/>
            <person name="Obille A."/>
            <person name="Becker A."/>
            <person name="Abrahante J.E."/>
            <person name="Garbe J."/>
            <person name="Badalamenti J.P."/>
            <person name="Herman A."/>
            <person name="Mangelson H."/>
            <person name="Liachko I."/>
            <person name="Sullivan S."/>
            <person name="Sone E.D."/>
            <person name="Koren S."/>
            <person name="Silverstein K.A.T."/>
            <person name="Beckman K.B."/>
            <person name="Gohl D.M."/>
        </authorList>
    </citation>
    <scope>NUCLEOTIDE SEQUENCE</scope>
    <source>
        <strain evidence="1">Duluth1</strain>
        <tissue evidence="1">Whole animal</tissue>
    </source>
</reference>
<gene>
    <name evidence="1" type="ORF">DPMN_108581</name>
</gene>
<sequence>MTTEHPALDKILAHTSCSPDTCEVTSSSWSCCDATGPFRMESWEGACISRMLGSCVS</sequence>
<evidence type="ECO:0000313" key="1">
    <source>
        <dbReference type="EMBL" id="KAH3835233.1"/>
    </source>
</evidence>
<comment type="caution">
    <text evidence="1">The sequence shown here is derived from an EMBL/GenBank/DDBJ whole genome shotgun (WGS) entry which is preliminary data.</text>
</comment>
<evidence type="ECO:0000313" key="2">
    <source>
        <dbReference type="Proteomes" id="UP000828390"/>
    </source>
</evidence>
<keyword evidence="2" id="KW-1185">Reference proteome</keyword>
<dbReference type="AlphaFoldDB" id="A0A9D4K932"/>
<accession>A0A9D4K932</accession>
<dbReference type="EMBL" id="JAIWYP010000004">
    <property type="protein sequence ID" value="KAH3835233.1"/>
    <property type="molecule type" value="Genomic_DNA"/>
</dbReference>
<name>A0A9D4K932_DREPO</name>
<proteinExistence type="predicted"/>
<protein>
    <submittedName>
        <fullName evidence="1">Uncharacterized protein</fullName>
    </submittedName>
</protein>
<dbReference type="Proteomes" id="UP000828390">
    <property type="component" value="Unassembled WGS sequence"/>
</dbReference>
<reference evidence="1" key="2">
    <citation type="submission" date="2020-11" db="EMBL/GenBank/DDBJ databases">
        <authorList>
            <person name="McCartney M.A."/>
            <person name="Auch B."/>
            <person name="Kono T."/>
            <person name="Mallez S."/>
            <person name="Becker A."/>
            <person name="Gohl D.M."/>
            <person name="Silverstein K.A.T."/>
            <person name="Koren S."/>
            <person name="Bechman K.B."/>
            <person name="Herman A."/>
            <person name="Abrahante J.E."/>
            <person name="Garbe J."/>
        </authorList>
    </citation>
    <scope>NUCLEOTIDE SEQUENCE</scope>
    <source>
        <strain evidence="1">Duluth1</strain>
        <tissue evidence="1">Whole animal</tissue>
    </source>
</reference>